<evidence type="ECO:0000256" key="1">
    <source>
        <dbReference type="SAM" id="MobiDB-lite"/>
    </source>
</evidence>
<feature type="region of interest" description="Disordered" evidence="1">
    <location>
        <begin position="211"/>
        <end position="271"/>
    </location>
</feature>
<dbReference type="SUPFAM" id="SSF54495">
    <property type="entry name" value="UBC-like"/>
    <property type="match status" value="1"/>
</dbReference>
<name>A0A1U7CQ76_9BACT</name>
<dbReference type="InterPro" id="IPR016135">
    <property type="entry name" value="UBQ-conjugating_enzyme/RWD"/>
</dbReference>
<keyword evidence="4" id="KW-1185">Reference proteome</keyword>
<dbReference type="KEGG" id="pbor:BSF38_02599"/>
<dbReference type="EMBL" id="CP019082">
    <property type="protein sequence ID" value="APW61095.1"/>
    <property type="molecule type" value="Genomic_DNA"/>
</dbReference>
<organism evidence="3 4">
    <name type="scientific">Paludisphaera borealis</name>
    <dbReference type="NCBI Taxonomy" id="1387353"/>
    <lineage>
        <taxon>Bacteria</taxon>
        <taxon>Pseudomonadati</taxon>
        <taxon>Planctomycetota</taxon>
        <taxon>Planctomycetia</taxon>
        <taxon>Isosphaerales</taxon>
        <taxon>Isosphaeraceae</taxon>
        <taxon>Paludisphaera</taxon>
    </lineage>
</organism>
<sequence>MAMHDSPRTRRLHNDLAALDRVRSESSVFEFQTSGNPPHHYQIAFKGKGLWRDRGKVKLIQTHRVEIKLGSSYPRTIPEIRWLTPIYHPNISEIGMVCLGGYGTHWAPSVQLDELCTMLWDMARYHNYDIRSPYNRDAALWVANQTTILFPTDPRSIRDLRAAKGWLDPDGRSDHPKPLDDAKPKSAWRFLSAASDGPTPVSRVRQFIERYGRPPDDAPASPPEPPSRTAAAVADGDDDGMVILETTTTSPAAESRAVEPSRGEEDILFID</sequence>
<reference evidence="4" key="1">
    <citation type="submission" date="2016-12" db="EMBL/GenBank/DDBJ databases">
        <title>Comparative genomics of four Isosphaeraceae planctomycetes: a common pool of plasmids and glycoside hydrolase genes.</title>
        <authorList>
            <person name="Ivanova A."/>
        </authorList>
    </citation>
    <scope>NUCLEOTIDE SEQUENCE [LARGE SCALE GENOMIC DNA]</scope>
    <source>
        <strain evidence="4">PX4</strain>
    </source>
</reference>
<dbReference type="Gene3D" id="3.10.110.10">
    <property type="entry name" value="Ubiquitin Conjugating Enzyme"/>
    <property type="match status" value="1"/>
</dbReference>
<feature type="compositionally biased region" description="Basic and acidic residues" evidence="1">
    <location>
        <begin position="256"/>
        <end position="265"/>
    </location>
</feature>
<evidence type="ECO:0000259" key="2">
    <source>
        <dbReference type="PROSITE" id="PS50127"/>
    </source>
</evidence>
<dbReference type="Pfam" id="PF00179">
    <property type="entry name" value="UQ_con"/>
    <property type="match status" value="1"/>
</dbReference>
<dbReference type="InterPro" id="IPR000608">
    <property type="entry name" value="UBC"/>
</dbReference>
<dbReference type="Proteomes" id="UP000186309">
    <property type="component" value="Chromosome"/>
</dbReference>
<dbReference type="STRING" id="1387353.BSF38_02599"/>
<accession>A0A1U7CQ76</accession>
<dbReference type="RefSeq" id="WP_076346194.1">
    <property type="nucleotide sequence ID" value="NZ_CP019082.1"/>
</dbReference>
<feature type="domain" description="UBC core" evidence="2">
    <location>
        <begin position="7"/>
        <end position="167"/>
    </location>
</feature>
<dbReference type="CDD" id="cd00195">
    <property type="entry name" value="UBCc_UEV"/>
    <property type="match status" value="1"/>
</dbReference>
<protein>
    <recommendedName>
        <fullName evidence="2">UBC core domain-containing protein</fullName>
    </recommendedName>
</protein>
<dbReference type="AlphaFoldDB" id="A0A1U7CQ76"/>
<evidence type="ECO:0000313" key="3">
    <source>
        <dbReference type="EMBL" id="APW61095.1"/>
    </source>
</evidence>
<dbReference type="PROSITE" id="PS50127">
    <property type="entry name" value="UBC_2"/>
    <property type="match status" value="1"/>
</dbReference>
<proteinExistence type="predicted"/>
<gene>
    <name evidence="3" type="ORF">BSF38_02599</name>
</gene>
<evidence type="ECO:0000313" key="4">
    <source>
        <dbReference type="Proteomes" id="UP000186309"/>
    </source>
</evidence>